<organism evidence="1 2">
    <name type="scientific">Delftia lacustris</name>
    <dbReference type="NCBI Taxonomy" id="558537"/>
    <lineage>
        <taxon>Bacteria</taxon>
        <taxon>Pseudomonadati</taxon>
        <taxon>Pseudomonadota</taxon>
        <taxon>Betaproteobacteria</taxon>
        <taxon>Burkholderiales</taxon>
        <taxon>Comamonadaceae</taxon>
        <taxon>Delftia</taxon>
    </lineage>
</organism>
<evidence type="ECO:0000313" key="2">
    <source>
        <dbReference type="Proteomes" id="UP000595064"/>
    </source>
</evidence>
<dbReference type="Proteomes" id="UP000595064">
    <property type="component" value="Chromosome"/>
</dbReference>
<name>A0A7T2YX12_9BURK</name>
<reference evidence="1 2" key="1">
    <citation type="submission" date="2020-12" db="EMBL/GenBank/DDBJ databases">
        <title>FDA dAtabase for Regulatory Grade micrObial Sequences (FDA-ARGOS): Supporting development and validation of Infectious Disease Dx tests.</title>
        <authorList>
            <person name="Sproer C."/>
            <person name="Gronow S."/>
            <person name="Severitt S."/>
            <person name="Schroder I."/>
            <person name="Tallon L."/>
            <person name="Sadzewicz L."/>
            <person name="Zhao X."/>
            <person name="Boylan J."/>
            <person name="Ott S."/>
            <person name="Bowen H."/>
            <person name="Vavikolanu K."/>
            <person name="Mehta A."/>
            <person name="Aluvathingal J."/>
            <person name="Nadendla S."/>
            <person name="Lowell S."/>
            <person name="Myers T."/>
            <person name="Yan Y."/>
            <person name="Sichtig H."/>
        </authorList>
    </citation>
    <scope>NUCLEOTIDE SEQUENCE [LARGE SCALE GENOMIC DNA]</scope>
    <source>
        <strain evidence="1 2">FDAARGOS_890</strain>
    </source>
</reference>
<gene>
    <name evidence="1" type="ORF">I6G47_10885</name>
</gene>
<accession>A0A7T2YX12</accession>
<dbReference type="RefSeq" id="WP_016454443.1">
    <property type="nucleotide sequence ID" value="NZ_CP065748.1"/>
</dbReference>
<keyword evidence="2" id="KW-1185">Reference proteome</keyword>
<evidence type="ECO:0000313" key="1">
    <source>
        <dbReference type="EMBL" id="QPS83532.1"/>
    </source>
</evidence>
<dbReference type="EMBL" id="CP065748">
    <property type="protein sequence ID" value="QPS83532.1"/>
    <property type="molecule type" value="Genomic_DNA"/>
</dbReference>
<dbReference type="KEGG" id="dla:I6G47_10885"/>
<proteinExistence type="predicted"/>
<protein>
    <submittedName>
        <fullName evidence="1">Uncharacterized protein</fullName>
    </submittedName>
</protein>
<sequence length="91" mass="10110">MIKYFAQDSVQLLATGAANYILRNLPMPITLRGGERPEGFPLPIKRVRGEGDITQEYRPLAILEWVQDVVSGEVAKRAASKKAKAEEQEPS</sequence>
<dbReference type="AlphaFoldDB" id="A0A7T2YX12"/>